<evidence type="ECO:0000256" key="4">
    <source>
        <dbReference type="ARBA" id="ARBA00023180"/>
    </source>
</evidence>
<proteinExistence type="predicted"/>
<dbReference type="InterPro" id="IPR002018">
    <property type="entry name" value="CarbesteraseB"/>
</dbReference>
<evidence type="ECO:0000259" key="5">
    <source>
        <dbReference type="Pfam" id="PF00135"/>
    </source>
</evidence>
<dbReference type="PANTHER" id="PTHR14093:SF19">
    <property type="entry name" value="THYROGLOBULIN"/>
    <property type="match status" value="1"/>
</dbReference>
<evidence type="ECO:0000313" key="7">
    <source>
        <dbReference type="Proteomes" id="UP000694701"/>
    </source>
</evidence>
<accession>A0A8C2DN77</accession>
<evidence type="ECO:0000256" key="2">
    <source>
        <dbReference type="ARBA" id="ARBA00022525"/>
    </source>
</evidence>
<dbReference type="Ensembl" id="ENSCCRT00020031945.1">
    <property type="protein sequence ID" value="ENSCCRP00020029174.1"/>
    <property type="gene ID" value="ENSCCRG00020013265.1"/>
</dbReference>
<sequence>LQGSLACQSASHCQSPTASPTNVSHPITKAQAQTASLARELARLASDTSQLLTCLRSKLAQSINAAQTKLAVSGPLQAWSPVVDGTVVWEKPSVALRSGHFNKVELLLGSSIEAGLISRAKNIEKNFEQLRGRTDSKTAFYAALSNSLGGDDANAFMKEAATWFYSLQHSPTPSRYNVFSRALENATRDLFIICPAVDMAEFCSANTRSSVHIYHLPEDAAYNRSFTKRFSIHLSSAFHCHPNQPLAASRTSFSKFLPPWHQFMSHPGGRGYKQLSFTLNNRRTSRVLIILSASFQMLQQACVPLIEGYSEMLVITLFLEIIRSLSPLSRLYCSSCLDTF</sequence>
<protein>
    <recommendedName>
        <fullName evidence="5">Carboxylesterase type B domain-containing protein</fullName>
    </recommendedName>
</protein>
<comment type="subcellular location">
    <subcellularLocation>
        <location evidence="1">Secreted</location>
    </subcellularLocation>
</comment>
<name>A0A8C2DN77_CYPCA</name>
<evidence type="ECO:0000256" key="3">
    <source>
        <dbReference type="ARBA" id="ARBA00022729"/>
    </source>
</evidence>
<dbReference type="Proteomes" id="UP000694701">
    <property type="component" value="Unplaced"/>
</dbReference>
<feature type="domain" description="Carboxylesterase type B" evidence="5">
    <location>
        <begin position="26"/>
        <end position="225"/>
    </location>
</feature>
<dbReference type="SUPFAM" id="SSF53474">
    <property type="entry name" value="alpha/beta-Hydrolases"/>
    <property type="match status" value="1"/>
</dbReference>
<evidence type="ECO:0000313" key="6">
    <source>
        <dbReference type="Ensembl" id="ENSCCRP00020029174.1"/>
    </source>
</evidence>
<reference evidence="6" key="1">
    <citation type="submission" date="2025-08" db="UniProtKB">
        <authorList>
            <consortium name="Ensembl"/>
        </authorList>
    </citation>
    <scope>IDENTIFICATION</scope>
</reference>
<dbReference type="GO" id="GO:0006590">
    <property type="term" value="P:thyroid hormone generation"/>
    <property type="evidence" value="ECO:0007669"/>
    <property type="project" value="TreeGrafter"/>
</dbReference>
<dbReference type="InterPro" id="IPR029058">
    <property type="entry name" value="AB_hydrolase_fold"/>
</dbReference>
<keyword evidence="2" id="KW-0964">Secreted</keyword>
<keyword evidence="3" id="KW-0732">Signal</keyword>
<keyword evidence="4" id="KW-0325">Glycoprotein</keyword>
<dbReference type="Gene3D" id="3.40.50.1820">
    <property type="entry name" value="alpha/beta hydrolase"/>
    <property type="match status" value="1"/>
</dbReference>
<dbReference type="PANTHER" id="PTHR14093">
    <property type="entry name" value="HLA CLASS II GAMMA CHAIN"/>
    <property type="match status" value="1"/>
</dbReference>
<dbReference type="Pfam" id="PF00135">
    <property type="entry name" value="COesterase"/>
    <property type="match status" value="1"/>
</dbReference>
<dbReference type="AlphaFoldDB" id="A0A8C2DN77"/>
<evidence type="ECO:0000256" key="1">
    <source>
        <dbReference type="ARBA" id="ARBA00004613"/>
    </source>
</evidence>
<dbReference type="GO" id="GO:0005615">
    <property type="term" value="C:extracellular space"/>
    <property type="evidence" value="ECO:0007669"/>
    <property type="project" value="TreeGrafter"/>
</dbReference>
<organism evidence="6 7">
    <name type="scientific">Cyprinus carpio</name>
    <name type="common">Common carp</name>
    <dbReference type="NCBI Taxonomy" id="7962"/>
    <lineage>
        <taxon>Eukaryota</taxon>
        <taxon>Metazoa</taxon>
        <taxon>Chordata</taxon>
        <taxon>Craniata</taxon>
        <taxon>Vertebrata</taxon>
        <taxon>Euteleostomi</taxon>
        <taxon>Actinopterygii</taxon>
        <taxon>Neopterygii</taxon>
        <taxon>Teleostei</taxon>
        <taxon>Ostariophysi</taxon>
        <taxon>Cypriniformes</taxon>
        <taxon>Cyprinidae</taxon>
        <taxon>Cyprininae</taxon>
        <taxon>Cyprinus</taxon>
    </lineage>
</organism>
<dbReference type="InterPro" id="IPR052001">
    <property type="entry name" value="MHC-II_Gamma/Thyroglobulin"/>
</dbReference>